<evidence type="ECO:0000256" key="12">
    <source>
        <dbReference type="RuleBase" id="RU000508"/>
    </source>
</evidence>
<evidence type="ECO:0000256" key="3">
    <source>
        <dbReference type="ARBA" id="ARBA00010941"/>
    </source>
</evidence>
<dbReference type="UniPathway" id="UPA00138"/>
<dbReference type="SUPFAM" id="SSF56655">
    <property type="entry name" value="Carbohydrate phosphatase"/>
    <property type="match status" value="1"/>
</dbReference>
<dbReference type="CDD" id="cd00354">
    <property type="entry name" value="FBPase"/>
    <property type="match status" value="1"/>
</dbReference>
<dbReference type="InterPro" id="IPR020548">
    <property type="entry name" value="Fructose_bisphosphatase_AS"/>
</dbReference>
<evidence type="ECO:0000256" key="11">
    <source>
        <dbReference type="ARBA" id="ARBA00032973"/>
    </source>
</evidence>
<keyword evidence="8" id="KW-0460">Magnesium</keyword>
<dbReference type="InterPro" id="IPR044015">
    <property type="entry name" value="FBPase_C_dom"/>
</dbReference>
<comment type="subunit">
    <text evidence="4">Homotetramer.</text>
</comment>
<dbReference type="GO" id="GO:0006002">
    <property type="term" value="P:fructose 6-phosphate metabolic process"/>
    <property type="evidence" value="ECO:0007669"/>
    <property type="project" value="TreeGrafter"/>
</dbReference>
<dbReference type="Pfam" id="PF00316">
    <property type="entry name" value="FBPase"/>
    <property type="match status" value="1"/>
</dbReference>
<dbReference type="Gene3D" id="3.30.540.10">
    <property type="entry name" value="Fructose-1,6-Bisphosphatase, subunit A, domain 1"/>
    <property type="match status" value="1"/>
</dbReference>
<comment type="caution">
    <text evidence="16">The sequence shown here is derived from an EMBL/GenBank/DDBJ whole genome shotgun (WGS) entry which is preliminary data.</text>
</comment>
<keyword evidence="17" id="KW-1185">Reference proteome</keyword>
<feature type="domain" description="Fructose-1-6-bisphosphatase class I N-terminal" evidence="14">
    <location>
        <begin position="76"/>
        <end position="198"/>
    </location>
</feature>
<reference evidence="17" key="1">
    <citation type="submission" date="2017-01" db="EMBL/GenBank/DDBJ databases">
        <title>Comparative genomics of anhydrobiosis in the tardigrade Hypsibius dujardini.</title>
        <authorList>
            <person name="Yoshida Y."/>
            <person name="Koutsovoulos G."/>
            <person name="Laetsch D."/>
            <person name="Stevens L."/>
            <person name="Kumar S."/>
            <person name="Horikawa D."/>
            <person name="Ishino K."/>
            <person name="Komine S."/>
            <person name="Tomita M."/>
            <person name="Blaxter M."/>
            <person name="Arakawa K."/>
        </authorList>
    </citation>
    <scope>NUCLEOTIDE SEQUENCE [LARGE SCALE GENOMIC DNA]</scope>
    <source>
        <strain evidence="17">Z151</strain>
    </source>
</reference>
<dbReference type="InterPro" id="IPR028343">
    <property type="entry name" value="FBPtase"/>
</dbReference>
<comment type="similarity">
    <text evidence="3 12">Belongs to the FBPase class 1 family.</text>
</comment>
<evidence type="ECO:0000256" key="9">
    <source>
        <dbReference type="ARBA" id="ARBA00023277"/>
    </source>
</evidence>
<feature type="compositionally biased region" description="Basic and acidic residues" evidence="13">
    <location>
        <begin position="20"/>
        <end position="29"/>
    </location>
</feature>
<dbReference type="GO" id="GO:0046872">
    <property type="term" value="F:metal ion binding"/>
    <property type="evidence" value="ECO:0007669"/>
    <property type="project" value="UniProtKB-KW"/>
</dbReference>
<comment type="cofactor">
    <cofactor evidence="2">
        <name>Mg(2+)</name>
        <dbReference type="ChEBI" id="CHEBI:18420"/>
    </cofactor>
</comment>
<accession>A0A1W0X5S0</accession>
<dbReference type="EC" id="3.1.3.11" evidence="5"/>
<evidence type="ECO:0000256" key="1">
    <source>
        <dbReference type="ARBA" id="ARBA00001273"/>
    </source>
</evidence>
<dbReference type="GO" id="GO:0030388">
    <property type="term" value="P:fructose 1,6-bisphosphate metabolic process"/>
    <property type="evidence" value="ECO:0007669"/>
    <property type="project" value="TreeGrafter"/>
</dbReference>
<feature type="domain" description="Fructose-1-6-bisphosphatase class 1 C-terminal" evidence="15">
    <location>
        <begin position="204"/>
        <end position="313"/>
    </location>
</feature>
<comment type="pathway">
    <text evidence="10">Carbohydrate biosynthesis.</text>
</comment>
<dbReference type="PRINTS" id="PR00115">
    <property type="entry name" value="F16BPHPHTASE"/>
</dbReference>
<dbReference type="PANTHER" id="PTHR11556:SF1">
    <property type="entry name" value="FRUCTOSE-BISPHOSPHATASE"/>
    <property type="match status" value="1"/>
</dbReference>
<dbReference type="GO" id="GO:0005986">
    <property type="term" value="P:sucrose biosynthetic process"/>
    <property type="evidence" value="ECO:0007669"/>
    <property type="project" value="TreeGrafter"/>
</dbReference>
<keyword evidence="7 12" id="KW-0378">Hydrolase</keyword>
<keyword evidence="6" id="KW-0479">Metal-binding</keyword>
<name>A0A1W0X5S0_HYPEX</name>
<evidence type="ECO:0000256" key="8">
    <source>
        <dbReference type="ARBA" id="ARBA00022842"/>
    </source>
</evidence>
<protein>
    <recommendedName>
        <fullName evidence="5">fructose-bisphosphatase</fullName>
        <ecNumber evidence="5">3.1.3.11</ecNumber>
    </recommendedName>
    <alternativeName>
        <fullName evidence="11">D-fructose-1,6-bisphosphate 1-phosphohydrolase</fullName>
    </alternativeName>
</protein>
<evidence type="ECO:0000256" key="13">
    <source>
        <dbReference type="SAM" id="MobiDB-lite"/>
    </source>
</evidence>
<dbReference type="PROSITE" id="PS00124">
    <property type="entry name" value="FBPASE"/>
    <property type="match status" value="1"/>
</dbReference>
<dbReference type="GO" id="GO:0042132">
    <property type="term" value="F:fructose 1,6-bisphosphate 1-phosphatase activity"/>
    <property type="evidence" value="ECO:0007669"/>
    <property type="project" value="UniProtKB-EC"/>
</dbReference>
<dbReference type="InterPro" id="IPR033391">
    <property type="entry name" value="FBPase_N"/>
</dbReference>
<evidence type="ECO:0000313" key="16">
    <source>
        <dbReference type="EMBL" id="OQV22681.1"/>
    </source>
</evidence>
<gene>
    <name evidence="16" type="ORF">BV898_03509</name>
</gene>
<proteinExistence type="inferred from homology"/>
<evidence type="ECO:0000256" key="2">
    <source>
        <dbReference type="ARBA" id="ARBA00001946"/>
    </source>
</evidence>
<dbReference type="Proteomes" id="UP000192578">
    <property type="component" value="Unassembled WGS sequence"/>
</dbReference>
<dbReference type="OrthoDB" id="10256725at2759"/>
<comment type="catalytic activity">
    <reaction evidence="1">
        <text>beta-D-fructose 1,6-bisphosphate + H2O = beta-D-fructose 6-phosphate + phosphate</text>
        <dbReference type="Rhea" id="RHEA:11064"/>
        <dbReference type="ChEBI" id="CHEBI:15377"/>
        <dbReference type="ChEBI" id="CHEBI:32966"/>
        <dbReference type="ChEBI" id="CHEBI:43474"/>
        <dbReference type="ChEBI" id="CHEBI:57634"/>
        <dbReference type="EC" id="3.1.3.11"/>
    </reaction>
</comment>
<keyword evidence="9 12" id="KW-0119">Carbohydrate metabolism</keyword>
<dbReference type="GO" id="GO:0005829">
    <property type="term" value="C:cytosol"/>
    <property type="evidence" value="ECO:0007669"/>
    <property type="project" value="TreeGrafter"/>
</dbReference>
<evidence type="ECO:0000256" key="7">
    <source>
        <dbReference type="ARBA" id="ARBA00022801"/>
    </source>
</evidence>
<dbReference type="Gene3D" id="3.40.190.80">
    <property type="match status" value="1"/>
</dbReference>
<evidence type="ECO:0000256" key="10">
    <source>
        <dbReference type="ARBA" id="ARBA00024331"/>
    </source>
</evidence>
<evidence type="ECO:0000256" key="4">
    <source>
        <dbReference type="ARBA" id="ARBA00011881"/>
    </source>
</evidence>
<dbReference type="PANTHER" id="PTHR11556">
    <property type="entry name" value="FRUCTOSE-1,6-BISPHOSPHATASE-RELATED"/>
    <property type="match status" value="1"/>
</dbReference>
<dbReference type="InterPro" id="IPR000146">
    <property type="entry name" value="FBPase_class-1"/>
</dbReference>
<evidence type="ECO:0000259" key="15">
    <source>
        <dbReference type="Pfam" id="PF18913"/>
    </source>
</evidence>
<evidence type="ECO:0000313" key="17">
    <source>
        <dbReference type="Proteomes" id="UP000192578"/>
    </source>
</evidence>
<sequence>MSANAAGDVGRQSRKIRGQHPRDQYGLDHADAIRAGGAEKRRETYATAQCHHCSGQGHFVGRPKSWLGSTIWNVREENVQGEQVKKLDEVSNELMIQHVDVELHNLSAGVGGDERAIEVDADQNGKYIVCFDPLDGSPTSTISTGKATDADALQPGRQIVAAGYAVYGSATMIVISVGNGSHGFTLDSSVGEFILSHPNMQCKERGNTYSINEVMPRSGTPRHGNTSKAKNSQDGERLWRALYVSIVADVTDLCYGGIFLYPATKDTPKGKLRLLYECNPIAFIIENAGGLATTGHGPILDVQPKSIHERTPSSWAHASTWRTCWNCIRSQRMTLDCLARFGILLGLKYILVNVIEAH</sequence>
<evidence type="ECO:0000256" key="5">
    <source>
        <dbReference type="ARBA" id="ARBA00013093"/>
    </source>
</evidence>
<organism evidence="16 17">
    <name type="scientific">Hypsibius exemplaris</name>
    <name type="common">Freshwater tardigrade</name>
    <dbReference type="NCBI Taxonomy" id="2072580"/>
    <lineage>
        <taxon>Eukaryota</taxon>
        <taxon>Metazoa</taxon>
        <taxon>Ecdysozoa</taxon>
        <taxon>Tardigrada</taxon>
        <taxon>Eutardigrada</taxon>
        <taxon>Parachela</taxon>
        <taxon>Hypsibioidea</taxon>
        <taxon>Hypsibiidae</taxon>
        <taxon>Hypsibius</taxon>
    </lineage>
</organism>
<evidence type="ECO:0000259" key="14">
    <source>
        <dbReference type="Pfam" id="PF00316"/>
    </source>
</evidence>
<evidence type="ECO:0000256" key="6">
    <source>
        <dbReference type="ARBA" id="ARBA00022723"/>
    </source>
</evidence>
<dbReference type="EMBL" id="MTYJ01000016">
    <property type="protein sequence ID" value="OQV22681.1"/>
    <property type="molecule type" value="Genomic_DNA"/>
</dbReference>
<dbReference type="AlphaFoldDB" id="A0A1W0X5S0"/>
<feature type="region of interest" description="Disordered" evidence="13">
    <location>
        <begin position="1"/>
        <end position="29"/>
    </location>
</feature>
<dbReference type="GO" id="GO:0006094">
    <property type="term" value="P:gluconeogenesis"/>
    <property type="evidence" value="ECO:0007669"/>
    <property type="project" value="UniProtKB-UniPathway"/>
</dbReference>
<dbReference type="GO" id="GO:0006000">
    <property type="term" value="P:fructose metabolic process"/>
    <property type="evidence" value="ECO:0007669"/>
    <property type="project" value="TreeGrafter"/>
</dbReference>
<dbReference type="Pfam" id="PF18913">
    <property type="entry name" value="FBPase_C"/>
    <property type="match status" value="1"/>
</dbReference>